<dbReference type="Proteomes" id="UP000050525">
    <property type="component" value="Unassembled WGS sequence"/>
</dbReference>
<gene>
    <name evidence="1" type="ORF">Y1Q_0010346</name>
</gene>
<proteinExistence type="predicted"/>
<protein>
    <submittedName>
        <fullName evidence="1">Uncharacterized protein</fullName>
    </submittedName>
</protein>
<dbReference type="EMBL" id="AKHW03002566">
    <property type="protein sequence ID" value="KYO37909.1"/>
    <property type="molecule type" value="Genomic_DNA"/>
</dbReference>
<name>A0A151NML7_ALLMI</name>
<evidence type="ECO:0000313" key="1">
    <source>
        <dbReference type="EMBL" id="KYO37909.1"/>
    </source>
</evidence>
<sequence>MDMCCAAIDCDAVVSSEDGERVAAIAYDYIRYDSVHLRSLKKEHDVKITYTAFVRASPENHAVIGAQIP</sequence>
<reference evidence="1 2" key="1">
    <citation type="journal article" date="2012" name="Genome Biol.">
        <title>Sequencing three crocodilian genomes to illuminate the evolution of archosaurs and amniotes.</title>
        <authorList>
            <person name="St John J.A."/>
            <person name="Braun E.L."/>
            <person name="Isberg S.R."/>
            <person name="Miles L.G."/>
            <person name="Chong A.Y."/>
            <person name="Gongora J."/>
            <person name="Dalzell P."/>
            <person name="Moran C."/>
            <person name="Bed'hom B."/>
            <person name="Abzhanov A."/>
            <person name="Burgess S.C."/>
            <person name="Cooksey A.M."/>
            <person name="Castoe T.A."/>
            <person name="Crawford N.G."/>
            <person name="Densmore L.D."/>
            <person name="Drew J.C."/>
            <person name="Edwards S.V."/>
            <person name="Faircloth B.C."/>
            <person name="Fujita M.K."/>
            <person name="Greenwold M.J."/>
            <person name="Hoffmann F.G."/>
            <person name="Howard J.M."/>
            <person name="Iguchi T."/>
            <person name="Janes D.E."/>
            <person name="Khan S.Y."/>
            <person name="Kohno S."/>
            <person name="de Koning A.J."/>
            <person name="Lance S.L."/>
            <person name="McCarthy F.M."/>
            <person name="McCormack J.E."/>
            <person name="Merchant M.E."/>
            <person name="Peterson D.G."/>
            <person name="Pollock D.D."/>
            <person name="Pourmand N."/>
            <person name="Raney B.J."/>
            <person name="Roessler K.A."/>
            <person name="Sanford J.R."/>
            <person name="Sawyer R.H."/>
            <person name="Schmidt C.J."/>
            <person name="Triplett E.W."/>
            <person name="Tuberville T.D."/>
            <person name="Venegas-Anaya M."/>
            <person name="Howard J.T."/>
            <person name="Jarvis E.D."/>
            <person name="Guillette L.J.Jr."/>
            <person name="Glenn T.C."/>
            <person name="Green R.E."/>
            <person name="Ray D.A."/>
        </authorList>
    </citation>
    <scope>NUCLEOTIDE SEQUENCE [LARGE SCALE GENOMIC DNA]</scope>
    <source>
        <strain evidence="1">KSC_2009_1</strain>
    </source>
</reference>
<organism evidence="1 2">
    <name type="scientific">Alligator mississippiensis</name>
    <name type="common">American alligator</name>
    <dbReference type="NCBI Taxonomy" id="8496"/>
    <lineage>
        <taxon>Eukaryota</taxon>
        <taxon>Metazoa</taxon>
        <taxon>Chordata</taxon>
        <taxon>Craniata</taxon>
        <taxon>Vertebrata</taxon>
        <taxon>Euteleostomi</taxon>
        <taxon>Archelosauria</taxon>
        <taxon>Archosauria</taxon>
        <taxon>Crocodylia</taxon>
        <taxon>Alligatoridae</taxon>
        <taxon>Alligatorinae</taxon>
        <taxon>Alligator</taxon>
    </lineage>
</organism>
<comment type="caution">
    <text evidence="1">The sequence shown here is derived from an EMBL/GenBank/DDBJ whole genome shotgun (WGS) entry which is preliminary data.</text>
</comment>
<keyword evidence="2" id="KW-1185">Reference proteome</keyword>
<evidence type="ECO:0000313" key="2">
    <source>
        <dbReference type="Proteomes" id="UP000050525"/>
    </source>
</evidence>
<accession>A0A151NML7</accession>
<dbReference type="AlphaFoldDB" id="A0A151NML7"/>